<evidence type="ECO:0000313" key="2">
    <source>
        <dbReference type="Proteomes" id="UP000051790"/>
    </source>
</evidence>
<gene>
    <name evidence="1" type="ORF">FD01_GL000895</name>
</gene>
<reference evidence="1 2" key="1">
    <citation type="journal article" date="2015" name="Genome Announc.">
        <title>Expanding the biotechnology potential of lactobacilli through comparative genomics of 213 strains and associated genera.</title>
        <authorList>
            <person name="Sun Z."/>
            <person name="Harris H.M."/>
            <person name="McCann A."/>
            <person name="Guo C."/>
            <person name="Argimon S."/>
            <person name="Zhang W."/>
            <person name="Yang X."/>
            <person name="Jeffery I.B."/>
            <person name="Cooney J.C."/>
            <person name="Kagawa T.F."/>
            <person name="Liu W."/>
            <person name="Song Y."/>
            <person name="Salvetti E."/>
            <person name="Wrobel A."/>
            <person name="Rasinkangas P."/>
            <person name="Parkhill J."/>
            <person name="Rea M.C."/>
            <person name="O'Sullivan O."/>
            <person name="Ritari J."/>
            <person name="Douillard F.P."/>
            <person name="Paul Ross R."/>
            <person name="Yang R."/>
            <person name="Briner A.E."/>
            <person name="Felis G.E."/>
            <person name="de Vos W.M."/>
            <person name="Barrangou R."/>
            <person name="Klaenhammer T.R."/>
            <person name="Caufield P.W."/>
            <person name="Cui Y."/>
            <person name="Zhang H."/>
            <person name="O'Toole P.W."/>
        </authorList>
    </citation>
    <scope>NUCLEOTIDE SEQUENCE [LARGE SCALE GENOMIC DNA]</scope>
    <source>
        <strain evidence="1 2">DSM 13343</strain>
    </source>
</reference>
<sequence length="99" mass="11383">MSEKTIKVAAHWYNAGASEGEKMSKRIFAIELDVDDMESNIYMRMSQSELLQLHDNINHLLLLDDAAESHNYRQTVKDEYSGEKVSLTIGLHKWAEVSR</sequence>
<dbReference type="EMBL" id="AZEU01000134">
    <property type="protein sequence ID" value="KRL45105.1"/>
    <property type="molecule type" value="Genomic_DNA"/>
</dbReference>
<keyword evidence="2" id="KW-1185">Reference proteome</keyword>
<dbReference type="OrthoDB" id="2327116at2"/>
<accession>A0A0R1QKV0</accession>
<protein>
    <submittedName>
        <fullName evidence="1">Uncharacterized protein</fullName>
    </submittedName>
</protein>
<dbReference type="AlphaFoldDB" id="A0A0R1QKV0"/>
<dbReference type="Proteomes" id="UP000051790">
    <property type="component" value="Unassembled WGS sequence"/>
</dbReference>
<comment type="caution">
    <text evidence="1">The sequence shown here is derived from an EMBL/GenBank/DDBJ whole genome shotgun (WGS) entry which is preliminary data.</text>
</comment>
<proteinExistence type="predicted"/>
<dbReference type="PATRIC" id="fig|1423769.4.peg.961"/>
<organism evidence="1 2">
    <name type="scientific">Lacticaseibacillus manihotivorans DSM 13343 = JCM 12514</name>
    <dbReference type="NCBI Taxonomy" id="1423769"/>
    <lineage>
        <taxon>Bacteria</taxon>
        <taxon>Bacillati</taxon>
        <taxon>Bacillota</taxon>
        <taxon>Bacilli</taxon>
        <taxon>Lactobacillales</taxon>
        <taxon>Lactobacillaceae</taxon>
        <taxon>Lacticaseibacillus</taxon>
    </lineage>
</organism>
<dbReference type="RefSeq" id="WP_056963574.1">
    <property type="nucleotide sequence ID" value="NZ_AZEU01000134.1"/>
</dbReference>
<evidence type="ECO:0000313" key="1">
    <source>
        <dbReference type="EMBL" id="KRL45105.1"/>
    </source>
</evidence>
<name>A0A0R1QKV0_9LACO</name>